<feature type="domain" description="ATPase AAA-type core" evidence="2">
    <location>
        <begin position="154"/>
        <end position="288"/>
    </location>
</feature>
<dbReference type="EMBL" id="CP072943">
    <property type="protein sequence ID" value="QTX31921.1"/>
    <property type="molecule type" value="Genomic_DNA"/>
</dbReference>
<gene>
    <name evidence="3" type="ORF">KAR29_11445</name>
</gene>
<dbReference type="AlphaFoldDB" id="A0A9Q7A6R5"/>
<dbReference type="GO" id="GO:0005524">
    <property type="term" value="F:ATP binding"/>
    <property type="evidence" value="ECO:0007669"/>
    <property type="project" value="InterPro"/>
</dbReference>
<dbReference type="InterPro" id="IPR003959">
    <property type="entry name" value="ATPase_AAA_core"/>
</dbReference>
<dbReference type="Pfam" id="PF13304">
    <property type="entry name" value="AAA_21"/>
    <property type="match status" value="1"/>
</dbReference>
<reference evidence="4" key="1">
    <citation type="submission" date="2021-04" db="EMBL/GenBank/DDBJ databases">
        <title>A novel Synergistetes isolate from a pyrite-forming mixed culture.</title>
        <authorList>
            <person name="Bunk B."/>
            <person name="Sproer C."/>
            <person name="Spring S."/>
            <person name="Pester M."/>
        </authorList>
    </citation>
    <scope>NUCLEOTIDE SEQUENCE [LARGE SCALE GENOMIC DNA]</scope>
    <source>
        <strain evidence="4">J.5.4.2-T.3.5.2</strain>
    </source>
</reference>
<dbReference type="PANTHER" id="PTHR43581">
    <property type="entry name" value="ATP/GTP PHOSPHATASE"/>
    <property type="match status" value="1"/>
</dbReference>
<evidence type="ECO:0000259" key="1">
    <source>
        <dbReference type="Pfam" id="PF13175"/>
    </source>
</evidence>
<feature type="domain" description="Endonuclease GajA/Old nuclease/RecF-like AAA" evidence="1">
    <location>
        <begin position="1"/>
        <end position="49"/>
    </location>
</feature>
<evidence type="ECO:0000313" key="3">
    <source>
        <dbReference type="EMBL" id="QTX31921.1"/>
    </source>
</evidence>
<sequence length="349" mass="39285">MLKELRVRNLTVFSEAELHFSPGLNVIVGENGTGKTHLLKAAYSLLAVSAEGGRKYKETPPTKTTLQTALAEKLTGVFRPEALGRLARRRRGRTRCDLALQFEDGACDIACSFTTNSKTEVSVDKAPLRWEQSEPIYFPTRELLSIYPDFVSVYERHYLEFEETWRDTCLLLGAPLRKGPKEKSISDILAPIEKSMGGSIVLESNGRFYLKKPEGNMEIHLVAEGHRKLAMIARLIASGILLQKNYLFWDEPESNLNPKLTKAIARTILNLCQLNIQIFIATHDLFLLRELDLLFKEANRSNSCYFGLHDDGEKVLVLQGESIDDIGDIASLDETLDQSNRYLDFSSGD</sequence>
<dbReference type="RefSeq" id="WP_274373118.1">
    <property type="nucleotide sequence ID" value="NZ_CP072943.1"/>
</dbReference>
<dbReference type="Gene3D" id="3.40.50.300">
    <property type="entry name" value="P-loop containing nucleotide triphosphate hydrolases"/>
    <property type="match status" value="2"/>
</dbReference>
<dbReference type="KEGG" id="aram:KAR29_11445"/>
<name>A0A9Q7A6R5_9BACT</name>
<accession>A0A9Q7A6R5</accession>
<dbReference type="PANTHER" id="PTHR43581:SF2">
    <property type="entry name" value="EXCINUCLEASE ATPASE SUBUNIT"/>
    <property type="match status" value="1"/>
</dbReference>
<organism evidence="3 4">
    <name type="scientific">Aminithiophilus ramosus</name>
    <dbReference type="NCBI Taxonomy" id="3029084"/>
    <lineage>
        <taxon>Bacteria</taxon>
        <taxon>Thermotogati</taxon>
        <taxon>Synergistota</taxon>
        <taxon>Synergistia</taxon>
        <taxon>Synergistales</taxon>
        <taxon>Aminithiophilaceae</taxon>
        <taxon>Aminithiophilus</taxon>
    </lineage>
</organism>
<dbReference type="CDD" id="cd00267">
    <property type="entry name" value="ABC_ATPase"/>
    <property type="match status" value="1"/>
</dbReference>
<evidence type="ECO:0000259" key="2">
    <source>
        <dbReference type="Pfam" id="PF13304"/>
    </source>
</evidence>
<dbReference type="SUPFAM" id="SSF52540">
    <property type="entry name" value="P-loop containing nucleoside triphosphate hydrolases"/>
    <property type="match status" value="1"/>
</dbReference>
<keyword evidence="4" id="KW-1185">Reference proteome</keyword>
<dbReference type="Proteomes" id="UP000671879">
    <property type="component" value="Chromosome"/>
</dbReference>
<dbReference type="InterPro" id="IPR027417">
    <property type="entry name" value="P-loop_NTPase"/>
</dbReference>
<protein>
    <submittedName>
        <fullName evidence="3">AAA family ATPase</fullName>
    </submittedName>
</protein>
<evidence type="ECO:0000313" key="4">
    <source>
        <dbReference type="Proteomes" id="UP000671879"/>
    </source>
</evidence>
<dbReference type="GO" id="GO:0016887">
    <property type="term" value="F:ATP hydrolysis activity"/>
    <property type="evidence" value="ECO:0007669"/>
    <property type="project" value="InterPro"/>
</dbReference>
<proteinExistence type="predicted"/>
<dbReference type="InterPro" id="IPR051396">
    <property type="entry name" value="Bact_Antivir_Def_Nuclease"/>
</dbReference>
<dbReference type="InterPro" id="IPR041685">
    <property type="entry name" value="AAA_GajA/Old/RecF-like"/>
</dbReference>
<dbReference type="Pfam" id="PF13175">
    <property type="entry name" value="AAA_15"/>
    <property type="match status" value="1"/>
</dbReference>